<dbReference type="SUPFAM" id="SSF52266">
    <property type="entry name" value="SGNH hydrolase"/>
    <property type="match status" value="1"/>
</dbReference>
<dbReference type="InterPro" id="IPR013830">
    <property type="entry name" value="SGNH_hydro"/>
</dbReference>
<dbReference type="PANTHER" id="PTHR30383:SF5">
    <property type="entry name" value="SGNH HYDROLASE-TYPE ESTERASE DOMAIN-CONTAINING PROTEIN"/>
    <property type="match status" value="1"/>
</dbReference>
<gene>
    <name evidence="1" type="ORF">K1I37_19905</name>
</gene>
<dbReference type="OrthoDB" id="9794725at2"/>
<dbReference type="RefSeq" id="WP_021294988.1">
    <property type="nucleotide sequence ID" value="NZ_AURB01000026.1"/>
</dbReference>
<dbReference type="Gene3D" id="3.40.50.1110">
    <property type="entry name" value="SGNH hydrolase"/>
    <property type="match status" value="1"/>
</dbReference>
<keyword evidence="2" id="KW-1185">Reference proteome</keyword>
<keyword evidence="1" id="KW-0378">Hydrolase</keyword>
<dbReference type="InterPro" id="IPR051532">
    <property type="entry name" value="Ester_Hydrolysis_Enzymes"/>
</dbReference>
<dbReference type="InterPro" id="IPR036514">
    <property type="entry name" value="SGNH_hydro_sf"/>
</dbReference>
<dbReference type="AlphaFoldDB" id="T0DNC9"/>
<evidence type="ECO:0000313" key="2">
    <source>
        <dbReference type="Proteomes" id="UP000829401"/>
    </source>
</evidence>
<dbReference type="GO" id="GO:0004622">
    <property type="term" value="F:phosphatidylcholine lysophospholipase activity"/>
    <property type="evidence" value="ECO:0007669"/>
    <property type="project" value="TreeGrafter"/>
</dbReference>
<dbReference type="Proteomes" id="UP000829401">
    <property type="component" value="Chromosome"/>
</dbReference>
<sequence length="219" mass="24179">MQLEPRSKLLMIGDSITDCGRQRPGGEGAFEALGNGYVSVVDAFLKAAYPAHVIRVVNKGIGGNTVLDLQSRWQADVLDQKPDYVSMMIGVNDVWRHFDQPTMLEAHVHRETYESVLDELVASTKPVVRHVYLLSPFYLETNKSDAMRSMVDAYGESMRAVAAKHGATFVDVQAAFDAVLSELYTAAWSRDRVHPNLAGHVVIARAFLAAIGFDWQGTP</sequence>
<protein>
    <submittedName>
        <fullName evidence="1">SGNH/GDSL hydrolase family protein</fullName>
    </submittedName>
</protein>
<accession>A0A9E6ZFA9</accession>
<reference evidence="2" key="1">
    <citation type="journal article" date="2022" name="G3 (Bethesda)">
        <title>Unveiling the complete genome sequence of Alicyclobacillus acidoterrestris DSM 3922T, a taint-producing strain.</title>
        <authorList>
            <person name="Leonardo I.C."/>
            <person name="Barreto Crespo M.T."/>
            <person name="Gaspar F.B."/>
        </authorList>
    </citation>
    <scope>NUCLEOTIDE SEQUENCE [LARGE SCALE GENOMIC DNA]</scope>
    <source>
        <strain evidence="2">DSM 3922</strain>
    </source>
</reference>
<proteinExistence type="predicted"/>
<dbReference type="KEGG" id="aaco:K1I37_19905"/>
<name>T0DNC9_ALIAG</name>
<dbReference type="eggNOG" id="COG2755">
    <property type="taxonomic scope" value="Bacteria"/>
</dbReference>
<organism evidence="1 2">
    <name type="scientific">Alicyclobacillus acidoterrestris (strain ATCC 49025 / DSM 3922 / CIP 106132 / NCIMB 13137 / GD3B)</name>
    <dbReference type="NCBI Taxonomy" id="1356854"/>
    <lineage>
        <taxon>Bacteria</taxon>
        <taxon>Bacillati</taxon>
        <taxon>Bacillota</taxon>
        <taxon>Bacilli</taxon>
        <taxon>Bacillales</taxon>
        <taxon>Alicyclobacillaceae</taxon>
        <taxon>Alicyclobacillus</taxon>
    </lineage>
</organism>
<accession>T0DNC9</accession>
<dbReference type="EMBL" id="CP080467">
    <property type="protein sequence ID" value="UNO48855.1"/>
    <property type="molecule type" value="Genomic_DNA"/>
</dbReference>
<dbReference type="STRING" id="1356854.N007_19175"/>
<dbReference type="PANTHER" id="PTHR30383">
    <property type="entry name" value="THIOESTERASE 1/PROTEASE 1/LYSOPHOSPHOLIPASE L1"/>
    <property type="match status" value="1"/>
</dbReference>
<dbReference type="Pfam" id="PF13472">
    <property type="entry name" value="Lipase_GDSL_2"/>
    <property type="match status" value="1"/>
</dbReference>
<evidence type="ECO:0000313" key="1">
    <source>
        <dbReference type="EMBL" id="UNO48855.1"/>
    </source>
</evidence>
<dbReference type="CDD" id="cd01834">
    <property type="entry name" value="SGNH_hydrolase_like_2"/>
    <property type="match status" value="1"/>
</dbReference>